<evidence type="ECO:0000313" key="4">
    <source>
        <dbReference type="EMBL" id="NHO65655.1"/>
    </source>
</evidence>
<sequence length="341" mass="37137">MGTEHYKAAIYRDKGCVDVVELPYPQCGDEDVIIKNLLAGVCGTDIAAYKNGDPRPVWKDSEFGHEVVSEVVEVGKNVQGLVEGDWVFPNLGNAIRNRKRMSNVGAFSEYLKLPQCEVGFSVLKISKDIPIKTAVLLEPFMVGARGVVGLNPGPGKTAIVFGAGIIGMSAAIMLKWYGCDKVMIVDVSDFRLKNAEKFDVVTCNAASQDLKSRAIEEFGSQAGLSGECCGADIYVDALSLTVAIDNFTMLAKRDAHLAILGVHHEPVPMDLKSVCYNNWHIHGCGNTPNESISQDVFNLMESGKYDLSSLVTHEYKIENICDALMMGRNSSEAQKVCISYL</sequence>
<dbReference type="Pfam" id="PF00107">
    <property type="entry name" value="ADH_zinc_N"/>
    <property type="match status" value="1"/>
</dbReference>
<dbReference type="InterPro" id="IPR050129">
    <property type="entry name" value="Zn_alcohol_dh"/>
</dbReference>
<dbReference type="Gene3D" id="3.90.180.10">
    <property type="entry name" value="Medium-chain alcohol dehydrogenases, catalytic domain"/>
    <property type="match status" value="1"/>
</dbReference>
<comment type="caution">
    <text evidence="4">The sequence shown here is derived from an EMBL/GenBank/DDBJ whole genome shotgun (WGS) entry which is preliminary data.</text>
</comment>
<protein>
    <submittedName>
        <fullName evidence="4">Alcohol dehydrogenase catalytic domain-containing protein</fullName>
    </submittedName>
</protein>
<name>A0A9E5JW70_9GAMM</name>
<dbReference type="InterPro" id="IPR013154">
    <property type="entry name" value="ADH-like_N"/>
</dbReference>
<feature type="domain" description="Alcohol dehydrogenase-like N-terminal" evidence="3">
    <location>
        <begin position="28"/>
        <end position="115"/>
    </location>
</feature>
<reference evidence="4" key="1">
    <citation type="submission" date="2020-03" db="EMBL/GenBank/DDBJ databases">
        <authorList>
            <person name="Guo F."/>
        </authorList>
    </citation>
    <scope>NUCLEOTIDE SEQUENCE</scope>
    <source>
        <strain evidence="4">JCM 30134</strain>
    </source>
</reference>
<evidence type="ECO:0000313" key="5">
    <source>
        <dbReference type="Proteomes" id="UP000787472"/>
    </source>
</evidence>
<dbReference type="AlphaFoldDB" id="A0A9E5JW70"/>
<dbReference type="PANTHER" id="PTHR43401:SF2">
    <property type="entry name" value="L-THREONINE 3-DEHYDROGENASE"/>
    <property type="match status" value="1"/>
</dbReference>
<dbReference type="Gene3D" id="3.40.50.720">
    <property type="entry name" value="NAD(P)-binding Rossmann-like Domain"/>
    <property type="match status" value="1"/>
</dbReference>
<dbReference type="InterPro" id="IPR011032">
    <property type="entry name" value="GroES-like_sf"/>
</dbReference>
<dbReference type="GO" id="GO:0016491">
    <property type="term" value="F:oxidoreductase activity"/>
    <property type="evidence" value="ECO:0007669"/>
    <property type="project" value="UniProtKB-KW"/>
</dbReference>
<dbReference type="RefSeq" id="WP_167185012.1">
    <property type="nucleotide sequence ID" value="NZ_JAAONZ010000005.1"/>
</dbReference>
<gene>
    <name evidence="4" type="ORF">G8770_08890</name>
</gene>
<dbReference type="InterPro" id="IPR036291">
    <property type="entry name" value="NAD(P)-bd_dom_sf"/>
</dbReference>
<keyword evidence="5" id="KW-1185">Reference proteome</keyword>
<dbReference type="EMBL" id="JAAONZ010000005">
    <property type="protein sequence ID" value="NHO65655.1"/>
    <property type="molecule type" value="Genomic_DNA"/>
</dbReference>
<dbReference type="Pfam" id="PF08240">
    <property type="entry name" value="ADH_N"/>
    <property type="match status" value="1"/>
</dbReference>
<dbReference type="Proteomes" id="UP000787472">
    <property type="component" value="Unassembled WGS sequence"/>
</dbReference>
<dbReference type="SUPFAM" id="SSF50129">
    <property type="entry name" value="GroES-like"/>
    <property type="match status" value="1"/>
</dbReference>
<accession>A0A9E5JW70</accession>
<keyword evidence="1" id="KW-0560">Oxidoreductase</keyword>
<evidence type="ECO:0000256" key="1">
    <source>
        <dbReference type="ARBA" id="ARBA00023002"/>
    </source>
</evidence>
<evidence type="ECO:0000259" key="3">
    <source>
        <dbReference type="Pfam" id="PF08240"/>
    </source>
</evidence>
<feature type="domain" description="Alcohol dehydrogenase-like C-terminal" evidence="2">
    <location>
        <begin position="166"/>
        <end position="294"/>
    </location>
</feature>
<proteinExistence type="predicted"/>
<dbReference type="InterPro" id="IPR013149">
    <property type="entry name" value="ADH-like_C"/>
</dbReference>
<evidence type="ECO:0000259" key="2">
    <source>
        <dbReference type="Pfam" id="PF00107"/>
    </source>
</evidence>
<dbReference type="SUPFAM" id="SSF51735">
    <property type="entry name" value="NAD(P)-binding Rossmann-fold domains"/>
    <property type="match status" value="1"/>
</dbReference>
<dbReference type="PANTHER" id="PTHR43401">
    <property type="entry name" value="L-THREONINE 3-DEHYDROGENASE"/>
    <property type="match status" value="1"/>
</dbReference>
<organism evidence="4 5">
    <name type="scientific">Pseudomaricurvus hydrocarbonicus</name>
    <dbReference type="NCBI Taxonomy" id="1470433"/>
    <lineage>
        <taxon>Bacteria</taxon>
        <taxon>Pseudomonadati</taxon>
        <taxon>Pseudomonadota</taxon>
        <taxon>Gammaproteobacteria</taxon>
        <taxon>Cellvibrionales</taxon>
        <taxon>Cellvibrionaceae</taxon>
        <taxon>Pseudomaricurvus</taxon>
    </lineage>
</organism>